<keyword evidence="1" id="KW-0812">Transmembrane</keyword>
<accession>A0A3E3K2I8</accession>
<evidence type="ECO:0000256" key="1">
    <source>
        <dbReference type="SAM" id="Phobius"/>
    </source>
</evidence>
<proteinExistence type="predicted"/>
<dbReference type="GeneID" id="97191790"/>
<feature type="transmembrane region" description="Helical" evidence="1">
    <location>
        <begin position="63"/>
        <end position="87"/>
    </location>
</feature>
<keyword evidence="3" id="KW-1185">Reference proteome</keyword>
<dbReference type="AlphaFoldDB" id="A0A3E3K2I8"/>
<gene>
    <name evidence="2" type="ORF">DW016_06565</name>
</gene>
<feature type="transmembrane region" description="Helical" evidence="1">
    <location>
        <begin position="33"/>
        <end position="51"/>
    </location>
</feature>
<dbReference type="EMBL" id="QVLX01000003">
    <property type="protein sequence ID" value="RGE87778.1"/>
    <property type="molecule type" value="Genomic_DNA"/>
</dbReference>
<name>A0A3E3K2I8_9FIRM</name>
<feature type="transmembrane region" description="Helical" evidence="1">
    <location>
        <begin position="139"/>
        <end position="156"/>
    </location>
</feature>
<reference evidence="2 3" key="1">
    <citation type="submission" date="2018-08" db="EMBL/GenBank/DDBJ databases">
        <title>A genome reference for cultivated species of the human gut microbiota.</title>
        <authorList>
            <person name="Zou Y."/>
            <person name="Xue W."/>
            <person name="Luo G."/>
        </authorList>
    </citation>
    <scope>NUCLEOTIDE SEQUENCE [LARGE SCALE GENOMIC DNA]</scope>
    <source>
        <strain evidence="2 3">AF37-2AT</strain>
    </source>
</reference>
<sequence length="176" mass="19814">MHVKGKMMAFCGLFLALSVVCMSLGSVIETNTLFLLAAASFFVGIVIREFGMKAGAAFYVADVLLGFLIAPNKFYVFSFAAMGLYIVIIEEAWRFLGRSASTQRQSLFWAVKYVVFNVMYIPMLVLFDEILLGGKKLSFAMTAGIWLAGQIALFLYDRAYEYVQSHVWTKIRGRMF</sequence>
<evidence type="ECO:0000313" key="2">
    <source>
        <dbReference type="EMBL" id="RGE87778.1"/>
    </source>
</evidence>
<evidence type="ECO:0008006" key="4">
    <source>
        <dbReference type="Google" id="ProtNLM"/>
    </source>
</evidence>
<evidence type="ECO:0000313" key="3">
    <source>
        <dbReference type="Proteomes" id="UP000261080"/>
    </source>
</evidence>
<keyword evidence="1" id="KW-0472">Membrane</keyword>
<comment type="caution">
    <text evidence="2">The sequence shown here is derived from an EMBL/GenBank/DDBJ whole genome shotgun (WGS) entry which is preliminary data.</text>
</comment>
<feature type="transmembrane region" description="Helical" evidence="1">
    <location>
        <begin position="107"/>
        <end position="127"/>
    </location>
</feature>
<dbReference type="RefSeq" id="WP_024731786.1">
    <property type="nucleotide sequence ID" value="NZ_BAABYU010000001.1"/>
</dbReference>
<protein>
    <recommendedName>
        <fullName evidence="4">Rod shape-determining protein MreD</fullName>
    </recommendedName>
</protein>
<keyword evidence="1" id="KW-1133">Transmembrane helix</keyword>
<dbReference type="Proteomes" id="UP000261080">
    <property type="component" value="Unassembled WGS sequence"/>
</dbReference>
<organism evidence="2 3">
    <name type="scientific">Sellimonas intestinalis</name>
    <dbReference type="NCBI Taxonomy" id="1653434"/>
    <lineage>
        <taxon>Bacteria</taxon>
        <taxon>Bacillati</taxon>
        <taxon>Bacillota</taxon>
        <taxon>Clostridia</taxon>
        <taxon>Lachnospirales</taxon>
        <taxon>Lachnospiraceae</taxon>
        <taxon>Sellimonas</taxon>
    </lineage>
</organism>
<dbReference type="OrthoDB" id="1908149at2"/>